<keyword evidence="4 5" id="KW-0949">S-adenosyl-L-methionine</keyword>
<feature type="binding site" evidence="5">
    <location>
        <position position="59"/>
    </location>
    <ligand>
        <name>S-adenosyl-L-methionine</name>
        <dbReference type="ChEBI" id="CHEBI:59789"/>
    </ligand>
</feature>
<dbReference type="HAMAP" id="MF_01813">
    <property type="entry name" value="MenG_UbiE_methyltr"/>
    <property type="match status" value="1"/>
</dbReference>
<dbReference type="PANTHER" id="PTHR43591">
    <property type="entry name" value="METHYLTRANSFERASE"/>
    <property type="match status" value="1"/>
</dbReference>
<evidence type="ECO:0000256" key="3">
    <source>
        <dbReference type="ARBA" id="ARBA00022679"/>
    </source>
</evidence>
<comment type="catalytic activity">
    <reaction evidence="5">
        <text>a 2-demethylmenaquinol + S-adenosyl-L-methionine = a menaquinol + S-adenosyl-L-homocysteine + H(+)</text>
        <dbReference type="Rhea" id="RHEA:42640"/>
        <dbReference type="Rhea" id="RHEA-COMP:9539"/>
        <dbReference type="Rhea" id="RHEA-COMP:9563"/>
        <dbReference type="ChEBI" id="CHEBI:15378"/>
        <dbReference type="ChEBI" id="CHEBI:18151"/>
        <dbReference type="ChEBI" id="CHEBI:55437"/>
        <dbReference type="ChEBI" id="CHEBI:57856"/>
        <dbReference type="ChEBI" id="CHEBI:59789"/>
        <dbReference type="EC" id="2.1.1.163"/>
    </reaction>
</comment>
<dbReference type="NCBIfam" id="NF001244">
    <property type="entry name" value="PRK00216.1-5"/>
    <property type="match status" value="1"/>
</dbReference>
<dbReference type="PROSITE" id="PS01183">
    <property type="entry name" value="UBIE_1"/>
    <property type="match status" value="1"/>
</dbReference>
<comment type="caution">
    <text evidence="7">The sequence shown here is derived from an EMBL/GenBank/DDBJ whole genome shotgun (WGS) entry which is preliminary data.</text>
</comment>
<feature type="binding site" evidence="5">
    <location>
        <position position="80"/>
    </location>
    <ligand>
        <name>S-adenosyl-L-methionine</name>
        <dbReference type="ChEBI" id="CHEBI:59789"/>
    </ligand>
</feature>
<evidence type="ECO:0000256" key="1">
    <source>
        <dbReference type="ARBA" id="ARBA00022428"/>
    </source>
</evidence>
<evidence type="ECO:0000256" key="5">
    <source>
        <dbReference type="HAMAP-Rule" id="MF_01813"/>
    </source>
</evidence>
<comment type="caution">
    <text evidence="5">Lacks conserved residue(s) required for the propagation of feature annotation.</text>
</comment>
<dbReference type="Pfam" id="PF01209">
    <property type="entry name" value="Ubie_methyltran"/>
    <property type="match status" value="1"/>
</dbReference>
<keyword evidence="3 5" id="KW-0808">Transferase</keyword>
<organism evidence="7 8">
    <name type="scientific">Oceanobacillus luteolus</name>
    <dbReference type="NCBI Taxonomy" id="1274358"/>
    <lineage>
        <taxon>Bacteria</taxon>
        <taxon>Bacillati</taxon>
        <taxon>Bacillota</taxon>
        <taxon>Bacilli</taxon>
        <taxon>Bacillales</taxon>
        <taxon>Bacillaceae</taxon>
        <taxon>Oceanobacillus</taxon>
    </lineage>
</organism>
<dbReference type="NCBIfam" id="TIGR01934">
    <property type="entry name" value="MenG_MenH_UbiE"/>
    <property type="match status" value="1"/>
</dbReference>
<dbReference type="Proteomes" id="UP001597221">
    <property type="component" value="Unassembled WGS sequence"/>
</dbReference>
<comment type="pathway">
    <text evidence="5">Quinol/quinone metabolism; menaquinone biosynthesis; menaquinol from 1,4-dihydroxy-2-naphthoate: step 2/2.</text>
</comment>
<evidence type="ECO:0000313" key="7">
    <source>
        <dbReference type="EMBL" id="MFD1608358.1"/>
    </source>
</evidence>
<keyword evidence="1 5" id="KW-0474">Menaquinone biosynthesis</keyword>
<comment type="function">
    <text evidence="5">Methyltransferase required for the conversion of demethylmenaquinol (DMKH2) to menaquinol (MKH2).</text>
</comment>
<dbReference type="EC" id="2.1.1.163" evidence="5 6"/>
<dbReference type="NCBIfam" id="TIGR02752">
    <property type="entry name" value="MenG_heptapren"/>
    <property type="match status" value="1"/>
</dbReference>
<dbReference type="InterPro" id="IPR029063">
    <property type="entry name" value="SAM-dependent_MTases_sf"/>
</dbReference>
<dbReference type="GO" id="GO:0043770">
    <property type="term" value="F:demethylmenaquinone methyltransferase activity"/>
    <property type="evidence" value="ECO:0007669"/>
    <property type="project" value="UniProtKB-EC"/>
</dbReference>
<dbReference type="NCBIfam" id="NF001243">
    <property type="entry name" value="PRK00216.1-4"/>
    <property type="match status" value="1"/>
</dbReference>
<dbReference type="PANTHER" id="PTHR43591:SF24">
    <property type="entry name" value="2-METHOXY-6-POLYPRENYL-1,4-BENZOQUINOL METHYLASE, MITOCHONDRIAL"/>
    <property type="match status" value="1"/>
</dbReference>
<dbReference type="InterPro" id="IPR004033">
    <property type="entry name" value="UbiE/COQ5_MeTrFase"/>
</dbReference>
<feature type="binding site" evidence="5">
    <location>
        <begin position="107"/>
        <end position="108"/>
    </location>
    <ligand>
        <name>S-adenosyl-L-methionine</name>
        <dbReference type="ChEBI" id="CHEBI:59789"/>
    </ligand>
</feature>
<protein>
    <recommendedName>
        <fullName evidence="5 6">Demethylmenaquinone methyltransferase</fullName>
        <ecNumber evidence="5 6">2.1.1.163</ecNumber>
    </recommendedName>
</protein>
<evidence type="ECO:0000256" key="6">
    <source>
        <dbReference type="NCBIfam" id="TIGR02752"/>
    </source>
</evidence>
<evidence type="ECO:0000313" key="8">
    <source>
        <dbReference type="Proteomes" id="UP001597221"/>
    </source>
</evidence>
<reference evidence="8" key="1">
    <citation type="journal article" date="2019" name="Int. J. Syst. Evol. Microbiol.">
        <title>The Global Catalogue of Microorganisms (GCM) 10K type strain sequencing project: providing services to taxonomists for standard genome sequencing and annotation.</title>
        <authorList>
            <consortium name="The Broad Institute Genomics Platform"/>
            <consortium name="The Broad Institute Genome Sequencing Center for Infectious Disease"/>
            <person name="Wu L."/>
            <person name="Ma J."/>
        </authorList>
    </citation>
    <scope>NUCLEOTIDE SEQUENCE [LARGE SCALE GENOMIC DNA]</scope>
    <source>
        <strain evidence="8">CGMCC 1.12376</strain>
    </source>
</reference>
<sequence length="237" mass="27475">MHKQSKEERVHYVFEKIYKNYDSMNSIISFQQHKAWRNDVMARMHVEKGAKALDVCCGTGDWSVSLAHAVGEEGEVIGLDFSENMLSIAEDKKEKLNLNQVKFVHGNAMELPFPDNTFDYVTIGFGLRNVPDYMTVLKEMYRVVKPNGKVVCLETSQPELIGFKQLYFFYFRFIMPLFGKIFAESYDEYAWLNESTKSFPDKRKLKEMFQEAGFSFVEVKSYTLGVAAMHMGTKQIR</sequence>
<keyword evidence="8" id="KW-1185">Reference proteome</keyword>
<dbReference type="InterPro" id="IPR014122">
    <property type="entry name" value="MenG_heptapren"/>
</dbReference>
<dbReference type="RefSeq" id="WP_379597663.1">
    <property type="nucleotide sequence ID" value="NZ_JBHUDE010000049.1"/>
</dbReference>
<dbReference type="CDD" id="cd02440">
    <property type="entry name" value="AdoMet_MTases"/>
    <property type="match status" value="1"/>
</dbReference>
<gene>
    <name evidence="5 7" type="primary">menG</name>
    <name evidence="7" type="ORF">ACFSBH_11880</name>
</gene>
<evidence type="ECO:0000256" key="4">
    <source>
        <dbReference type="ARBA" id="ARBA00022691"/>
    </source>
</evidence>
<comment type="similarity">
    <text evidence="5">Belongs to the class I-like SAM-binding methyltransferase superfamily. MenG/UbiE family.</text>
</comment>
<proteinExistence type="inferred from homology"/>
<keyword evidence="2 5" id="KW-0489">Methyltransferase</keyword>
<dbReference type="InterPro" id="IPR023576">
    <property type="entry name" value="UbiE/COQ5_MeTrFase_CS"/>
</dbReference>
<dbReference type="EMBL" id="JBHUDE010000049">
    <property type="protein sequence ID" value="MFD1608358.1"/>
    <property type="molecule type" value="Genomic_DNA"/>
</dbReference>
<dbReference type="PROSITE" id="PS51608">
    <property type="entry name" value="SAM_MT_UBIE"/>
    <property type="match status" value="1"/>
</dbReference>
<evidence type="ECO:0000256" key="2">
    <source>
        <dbReference type="ARBA" id="ARBA00022603"/>
    </source>
</evidence>
<dbReference type="GO" id="GO:0032259">
    <property type="term" value="P:methylation"/>
    <property type="evidence" value="ECO:0007669"/>
    <property type="project" value="UniProtKB-KW"/>
</dbReference>
<accession>A0ABW4HSJ2</accession>
<dbReference type="Gene3D" id="3.40.50.150">
    <property type="entry name" value="Vaccinia Virus protein VP39"/>
    <property type="match status" value="1"/>
</dbReference>
<name>A0ABW4HSJ2_9BACI</name>
<dbReference type="SUPFAM" id="SSF53335">
    <property type="entry name" value="S-adenosyl-L-methionine-dependent methyltransferases"/>
    <property type="match status" value="1"/>
</dbReference>